<proteinExistence type="predicted"/>
<dbReference type="InterPro" id="IPR006353">
    <property type="entry name" value="HAD-SF_hydro_IIA_CECR5"/>
</dbReference>
<organism evidence="1 2">
    <name type="scientific">Bionectria ochroleuca</name>
    <name type="common">Gliocladium roseum</name>
    <dbReference type="NCBI Taxonomy" id="29856"/>
    <lineage>
        <taxon>Eukaryota</taxon>
        <taxon>Fungi</taxon>
        <taxon>Dikarya</taxon>
        <taxon>Ascomycota</taxon>
        <taxon>Pezizomycotina</taxon>
        <taxon>Sordariomycetes</taxon>
        <taxon>Hypocreomycetidae</taxon>
        <taxon>Hypocreales</taxon>
        <taxon>Bionectriaceae</taxon>
        <taxon>Clonostachys</taxon>
    </lineage>
</organism>
<dbReference type="InterPro" id="IPR023214">
    <property type="entry name" value="HAD_sf"/>
</dbReference>
<dbReference type="Proteomes" id="UP000766486">
    <property type="component" value="Unassembled WGS sequence"/>
</dbReference>
<dbReference type="Pfam" id="PF13344">
    <property type="entry name" value="Hydrolase_6"/>
    <property type="match status" value="1"/>
</dbReference>
<dbReference type="Gene3D" id="3.40.50.1000">
    <property type="entry name" value="HAD superfamily/HAD-like"/>
    <property type="match status" value="2"/>
</dbReference>
<dbReference type="EMBL" id="CABFNS010000753">
    <property type="protein sequence ID" value="VUC26538.1"/>
    <property type="molecule type" value="Genomic_DNA"/>
</dbReference>
<dbReference type="InterPro" id="IPR050324">
    <property type="entry name" value="CDP-alcohol_PTase-I"/>
</dbReference>
<sequence length="388" mass="43790">MGTICLPQTHAFKARSRLLNAPWLPRSLSTGKRPTASPFAFAFDIDGVLLRESKPIPGAAETLRYLQKNEIPFILLTNGGGKHESERVQELSDKLKVDLSNEQFIQSHTPFRHLAADLLDKNILVTGSDASKVREVAEQYGFKRVIIPADILKTYPNIWPFNPLLDTVYENSGRVLPKGELKIDGVFVYNDPRDWAFDIQLILDLMQTENGLLGTYSQKNGRKDLPNGGWQSDGQPRLFFSNPDLLWATSYHLSRFGQGSFQSAIRGIWKDLTGGRDLKYTIIGKPHAYTYEYAERVLSQHRADTFGKPSDAETSRIQRVYMVGDNPESDIRGANDYRSPEGTAWRSILVKTGVWDPERGSPSCEPTHRADNVNRAVQWALAQEGWKR</sequence>
<reference evidence="1 2" key="1">
    <citation type="submission" date="2019-06" db="EMBL/GenBank/DDBJ databases">
        <authorList>
            <person name="Broberg M."/>
        </authorList>
    </citation>
    <scope>NUCLEOTIDE SEQUENCE [LARGE SCALE GENOMIC DNA]</scope>
</reference>
<dbReference type="InterPro" id="IPR006357">
    <property type="entry name" value="HAD-SF_hydro_IIA"/>
</dbReference>
<dbReference type="SUPFAM" id="SSF56784">
    <property type="entry name" value="HAD-like"/>
    <property type="match status" value="1"/>
</dbReference>
<keyword evidence="2" id="KW-1185">Reference proteome</keyword>
<dbReference type="PANTHER" id="PTHR14269">
    <property type="entry name" value="CDP-DIACYLGLYCEROL--GLYCEROL-3-PHOSPHATE 3-PHOSPHATIDYLTRANSFERASE-RELATED"/>
    <property type="match status" value="1"/>
</dbReference>
<dbReference type="Pfam" id="PF13242">
    <property type="entry name" value="Hydrolase_like"/>
    <property type="match status" value="1"/>
</dbReference>
<dbReference type="InterPro" id="IPR036412">
    <property type="entry name" value="HAD-like_sf"/>
</dbReference>
<evidence type="ECO:0008006" key="3">
    <source>
        <dbReference type="Google" id="ProtNLM"/>
    </source>
</evidence>
<evidence type="ECO:0000313" key="2">
    <source>
        <dbReference type="Proteomes" id="UP000766486"/>
    </source>
</evidence>
<dbReference type="NCBIfam" id="TIGR01460">
    <property type="entry name" value="HAD-SF-IIA"/>
    <property type="match status" value="1"/>
</dbReference>
<comment type="caution">
    <text evidence="1">The sequence shown here is derived from an EMBL/GenBank/DDBJ whole genome shotgun (WGS) entry which is preliminary data.</text>
</comment>
<name>A0ABY6U697_BIOOC</name>
<accession>A0ABY6U697</accession>
<protein>
    <recommendedName>
        <fullName evidence="3">HAD-superfamily subfamily IIA hydrolase</fullName>
    </recommendedName>
</protein>
<evidence type="ECO:0000313" key="1">
    <source>
        <dbReference type="EMBL" id="VUC26538.1"/>
    </source>
</evidence>
<gene>
    <name evidence="1" type="ORF">CLO192961_LOCUS192595</name>
</gene>
<dbReference type="PANTHER" id="PTHR14269:SF57">
    <property type="entry name" value="SUPERFAMILY HYDROLASE, PUTATIVE (AFU_ORTHOLOGUE AFUA_2G02580)-RELATED"/>
    <property type="match status" value="1"/>
</dbReference>
<dbReference type="NCBIfam" id="TIGR01456">
    <property type="entry name" value="CECR5"/>
    <property type="match status" value="1"/>
</dbReference>